<evidence type="ECO:0008006" key="4">
    <source>
        <dbReference type="Google" id="ProtNLM"/>
    </source>
</evidence>
<dbReference type="EMBL" id="JAARRG010000002">
    <property type="protein sequence ID" value="MBC1485574.1"/>
    <property type="molecule type" value="Genomic_DNA"/>
</dbReference>
<evidence type="ECO:0000313" key="3">
    <source>
        <dbReference type="Proteomes" id="UP000523362"/>
    </source>
</evidence>
<dbReference type="Proteomes" id="UP000523362">
    <property type="component" value="Unassembled WGS sequence"/>
</dbReference>
<accession>A0A7X0X0U4</accession>
<keyword evidence="1" id="KW-0808">Transferase</keyword>
<dbReference type="InterPro" id="IPR026591">
    <property type="entry name" value="Sirtuin_cat_small_dom_sf"/>
</dbReference>
<dbReference type="RefSeq" id="WP_185383444.1">
    <property type="nucleotide sequence ID" value="NZ_JAARRG010000002.1"/>
</dbReference>
<comment type="caution">
    <text evidence="2">The sequence shown here is derived from an EMBL/GenBank/DDBJ whole genome shotgun (WGS) entry which is preliminary data.</text>
</comment>
<sequence>MSNNFEENLDYINDVKKNNKLIIFVGAGVSMNSGLPSWRNLIQKFANDLDYDGNIDADMLKIPQFYFDSPKFKKKYYNKIKKEIKKTTKSNSIHSIIYKLAPKHIITTNYDQLIEKTQSIEVLTNKYHVVSEDKDFLNAKTDNLIIKMHGDIDNLDSIVLKEDDYLNFSQNKILIETYIKSLMVNHTFVFIGYSIADYNFKQIINWVDAMTSNYDRNREYRSKHFLVVDSSQRNYLLTQDYLKNKNIFLLPTDNIPSDYIEMNEQKCLDLKDGIGKELFNMLSYLYDYPTSLKEKIYRICVEILIQNRISIYDLLKKCELTPDYYFDFNALGFYKDSRTGSEKTEVIRKIFSMKDKKSKVIQQAFKKSGIKEIYLVDHNLKNHETIKLTNNKFRLSPMHALELENNYVEIFRKLDSNSLEEAYYQSIFAEFEEAHLILDMKIREFSTSENHVFELVLLKQNQSYLSKLSSFGKVKFLSGNDYRKVYDESKLERIGIDELNKIYYATPSNTIEQQEWLAKHNKIYTTSYSFYLGDYMKEFRKIQTSAYNYYFYIKDNHLMLDWFHDPKAFLSIYMKAMLITYSEKERLDFPSYIYAPPVFDNYVLNLIDINILVKYSNIKTLKDYFNEYKIDMIQIEKNIPIYAFMRNLAVAFDEYPTRLIQEYFHKSMYILSKIKISKYTINRIIPQIIIFIEKQESGFSHELLNEFKLLIEAHSKQITKENKLKVIDFLFTESVLDEMVKYNKLYVINHICFKFIDILKEARIDTIKKETYYRKNIELYRCTEFLFDDNFKQEFLKLVISKLDMLNTYEMLILAEGILKKVIDFNEIVVGRLMLNINTSINSTTKTYPDWEKEAAERLCILYMNDFPVDEKELMNYSKYYPNIKLVLDPTNFDFKNIDVNNILFKEAMNNELYRKDMILIGGSVIKEKLGTLNQKNKLNEALQKLYFKYFYEL</sequence>
<proteinExistence type="predicted"/>
<reference evidence="2 3" key="1">
    <citation type="submission" date="2020-03" db="EMBL/GenBank/DDBJ databases">
        <title>Soil Listeria distribution.</title>
        <authorList>
            <person name="Liao J."/>
            <person name="Wiedmann M."/>
        </authorList>
    </citation>
    <scope>NUCLEOTIDE SEQUENCE [LARGE SCALE GENOMIC DNA]</scope>
    <source>
        <strain evidence="2 3">FSL L7-1560</strain>
    </source>
</reference>
<organism evidence="2 3">
    <name type="scientific">Listeria seeligeri</name>
    <dbReference type="NCBI Taxonomy" id="1640"/>
    <lineage>
        <taxon>Bacteria</taxon>
        <taxon>Bacillati</taxon>
        <taxon>Bacillota</taxon>
        <taxon>Bacilli</taxon>
        <taxon>Bacillales</taxon>
        <taxon>Listeriaceae</taxon>
        <taxon>Listeria</taxon>
    </lineage>
</organism>
<dbReference type="GO" id="GO:0016740">
    <property type="term" value="F:transferase activity"/>
    <property type="evidence" value="ECO:0007669"/>
    <property type="project" value="UniProtKB-KW"/>
</dbReference>
<dbReference type="Gene3D" id="3.40.50.1220">
    <property type="entry name" value="TPP-binding domain"/>
    <property type="match status" value="1"/>
</dbReference>
<evidence type="ECO:0000313" key="2">
    <source>
        <dbReference type="EMBL" id="MBC1485574.1"/>
    </source>
</evidence>
<dbReference type="Pfam" id="PF13289">
    <property type="entry name" value="SIR2_2"/>
    <property type="match status" value="1"/>
</dbReference>
<dbReference type="SUPFAM" id="SSF52467">
    <property type="entry name" value="DHS-like NAD/FAD-binding domain"/>
    <property type="match status" value="1"/>
</dbReference>
<dbReference type="InterPro" id="IPR029035">
    <property type="entry name" value="DHS-like_NAD/FAD-binding_dom"/>
</dbReference>
<dbReference type="Gene3D" id="3.30.1600.10">
    <property type="entry name" value="SIR2/SIRT2 'Small Domain"/>
    <property type="match status" value="1"/>
</dbReference>
<dbReference type="AlphaFoldDB" id="A0A7X0X0U4"/>
<name>A0A7X0X0U4_LISSE</name>
<gene>
    <name evidence="2" type="ORF">HB897_04915</name>
</gene>
<evidence type="ECO:0000256" key="1">
    <source>
        <dbReference type="ARBA" id="ARBA00022679"/>
    </source>
</evidence>
<protein>
    <recommendedName>
        <fullName evidence="4">SIR2-like domain-containing protein</fullName>
    </recommendedName>
</protein>